<accession>A0A1M5J0W7</accession>
<sequence length="234" mass="25614">MKQGRPKALISWSSGKDSAFSLHEIRRVGEFDVVGALTTVTETFDRVSIHGVRQEILQAQLKAAGLPPRIVPIPYPCPNEIYEARMGEQVARAVREGITHIIFGDLFLTDIRAYREQKLVGTGITPVFPLWDRPTLPLALAMIDSGLQAYLATVDLKKLPAEFAGRKFDLQLLADLPDGVDPCGENGEFHTCVVEGPIFSQPLPVVTGERVECDGYGYCDLVLESLPLVGRVGA</sequence>
<gene>
    <name evidence="2" type="ORF">SAMN05444169_1930</name>
</gene>
<dbReference type="InterPro" id="IPR002761">
    <property type="entry name" value="Diphthami_syn_dom"/>
</dbReference>
<protein>
    <submittedName>
        <fullName evidence="2">MJ0570-related uncharacterized domain-containing protein</fullName>
    </submittedName>
</protein>
<dbReference type="InterPro" id="IPR014729">
    <property type="entry name" value="Rossmann-like_a/b/a_fold"/>
</dbReference>
<proteinExistence type="predicted"/>
<dbReference type="Gene3D" id="3.40.50.620">
    <property type="entry name" value="HUPs"/>
    <property type="match status" value="1"/>
</dbReference>
<evidence type="ECO:0000313" key="3">
    <source>
        <dbReference type="Proteomes" id="UP000190675"/>
    </source>
</evidence>
<organism evidence="2 3">
    <name type="scientific">Bradyrhizobium erythrophlei</name>
    <dbReference type="NCBI Taxonomy" id="1437360"/>
    <lineage>
        <taxon>Bacteria</taxon>
        <taxon>Pseudomonadati</taxon>
        <taxon>Pseudomonadota</taxon>
        <taxon>Alphaproteobacteria</taxon>
        <taxon>Hyphomicrobiales</taxon>
        <taxon>Nitrobacteraceae</taxon>
        <taxon>Bradyrhizobium</taxon>
    </lineage>
</organism>
<dbReference type="Gene3D" id="3.90.1490.10">
    <property type="entry name" value="putative n-type atp pyrophosphatase, domain 2"/>
    <property type="match status" value="1"/>
</dbReference>
<evidence type="ECO:0000313" key="2">
    <source>
        <dbReference type="EMBL" id="SHG34182.1"/>
    </source>
</evidence>
<dbReference type="Pfam" id="PF01902">
    <property type="entry name" value="Diphthami_syn_2"/>
    <property type="match status" value="1"/>
</dbReference>
<evidence type="ECO:0000259" key="1">
    <source>
        <dbReference type="Pfam" id="PF01902"/>
    </source>
</evidence>
<dbReference type="RefSeq" id="WP_197687908.1">
    <property type="nucleotide sequence ID" value="NZ_LT670818.1"/>
</dbReference>
<dbReference type="Proteomes" id="UP000190675">
    <property type="component" value="Chromosome I"/>
</dbReference>
<dbReference type="SUPFAM" id="SSF52402">
    <property type="entry name" value="Adenine nucleotide alpha hydrolases-like"/>
    <property type="match status" value="1"/>
</dbReference>
<name>A0A1M5J0W7_9BRAD</name>
<reference evidence="2 3" key="1">
    <citation type="submission" date="2016-11" db="EMBL/GenBank/DDBJ databases">
        <authorList>
            <person name="Jaros S."/>
            <person name="Januszkiewicz K."/>
            <person name="Wedrychowicz H."/>
        </authorList>
    </citation>
    <scope>NUCLEOTIDE SEQUENCE [LARGE SCALE GENOMIC DNA]</scope>
    <source>
        <strain evidence="2 3">GAS242</strain>
    </source>
</reference>
<dbReference type="EMBL" id="LT670818">
    <property type="protein sequence ID" value="SHG34182.1"/>
    <property type="molecule type" value="Genomic_DNA"/>
</dbReference>
<dbReference type="AlphaFoldDB" id="A0A1M5J0W7"/>
<feature type="domain" description="Diphthamide synthase" evidence="1">
    <location>
        <begin position="7"/>
        <end position="221"/>
    </location>
</feature>